<evidence type="ECO:0000256" key="5">
    <source>
        <dbReference type="ARBA" id="ARBA00023136"/>
    </source>
</evidence>
<keyword evidence="4 6" id="KW-1133">Transmembrane helix</keyword>
<feature type="transmembrane region" description="Helical" evidence="6">
    <location>
        <begin position="117"/>
        <end position="143"/>
    </location>
</feature>
<keyword evidence="5 6" id="KW-0472">Membrane</keyword>
<gene>
    <name evidence="7" type="ORF">CKO13_02590</name>
</gene>
<dbReference type="Pfam" id="PF13440">
    <property type="entry name" value="Polysacc_synt_3"/>
    <property type="match status" value="1"/>
</dbReference>
<feature type="transmembrane region" description="Helical" evidence="6">
    <location>
        <begin position="407"/>
        <end position="433"/>
    </location>
</feature>
<protein>
    <submittedName>
        <fullName evidence="7">Polysaccharide biosynthesis protein</fullName>
    </submittedName>
</protein>
<feature type="transmembrane region" description="Helical" evidence="6">
    <location>
        <begin position="155"/>
        <end position="173"/>
    </location>
</feature>
<feature type="transmembrane region" description="Helical" evidence="6">
    <location>
        <begin position="353"/>
        <end position="373"/>
    </location>
</feature>
<dbReference type="PANTHER" id="PTHR30250:SF28">
    <property type="entry name" value="POLYSACCHARIDE BIOSYNTHESIS PROTEIN"/>
    <property type="match status" value="1"/>
</dbReference>
<dbReference type="PANTHER" id="PTHR30250">
    <property type="entry name" value="PST FAMILY PREDICTED COLANIC ACID TRANSPORTER"/>
    <property type="match status" value="1"/>
</dbReference>
<feature type="transmembrane region" description="Helical" evidence="6">
    <location>
        <begin position="90"/>
        <end position="111"/>
    </location>
</feature>
<keyword evidence="8" id="KW-1185">Reference proteome</keyword>
<evidence type="ECO:0000313" key="8">
    <source>
        <dbReference type="Proteomes" id="UP000738126"/>
    </source>
</evidence>
<sequence length="452" mass="49336">MKIFSFYVRHTLWRIWQSRFVRNVAVVASGAASAQLINLAFMPLITRIYGPEAFGVLGTFTAIVSVLAPVAALAYPIAIVIPRENQEALGIVRLSLSVSFTVMLLAIGILITAGDWLAINFGAASISEFLFLIPLAMLFSAWVQIANKWLVRNKKFGTIARTAIAHSILLNGAKTGAGLFHPIGAVLIILGTLGHALHAALLFIGSSRGTQKIPPLLENGSCISLKEIASRYRDFPLYRAPQKLINAGSQSLPVLMLAISFGPASAGFYSLATKALGRPAELLGEAVNSVFYPHITEAVYNNKHIALKISQATLALFFVGLVPFAFVALWGPWFFGFIFGDEWVAAGEYARWLSAWLLVGFANRPSTAAIPALSIQRGFFIYEIISVVTRASSIFIGSSFFHSDVVAVAFFSSTSFALNVFLIAWVIWVAYGYEDERKDDYNRSLQAQQRVT</sequence>
<feature type="transmembrane region" description="Helical" evidence="6">
    <location>
        <begin position="380"/>
        <end position="401"/>
    </location>
</feature>
<reference evidence="7 8" key="1">
    <citation type="journal article" date="2020" name="Microorganisms">
        <title>Osmotic Adaptation and Compatible Solute Biosynthesis of Phototrophic Bacteria as Revealed from Genome Analyses.</title>
        <authorList>
            <person name="Imhoff J.F."/>
            <person name="Rahn T."/>
            <person name="Kunzel S."/>
            <person name="Keller A."/>
            <person name="Neulinger S.C."/>
        </authorList>
    </citation>
    <scope>NUCLEOTIDE SEQUENCE [LARGE SCALE GENOMIC DNA]</scope>
    <source>
        <strain evidence="7 8">DSM 15116</strain>
    </source>
</reference>
<dbReference type="EMBL" id="NRSH01000015">
    <property type="protein sequence ID" value="MBK1725923.1"/>
    <property type="molecule type" value="Genomic_DNA"/>
</dbReference>
<comment type="caution">
    <text evidence="7">The sequence shown here is derived from an EMBL/GenBank/DDBJ whole genome shotgun (WGS) entry which is preliminary data.</text>
</comment>
<evidence type="ECO:0000256" key="1">
    <source>
        <dbReference type="ARBA" id="ARBA00004651"/>
    </source>
</evidence>
<dbReference type="RefSeq" id="WP_200256549.1">
    <property type="nucleotide sequence ID" value="NZ_NRSH01000015.1"/>
</dbReference>
<proteinExistence type="predicted"/>
<keyword evidence="3 6" id="KW-0812">Transmembrane</keyword>
<evidence type="ECO:0000256" key="4">
    <source>
        <dbReference type="ARBA" id="ARBA00022989"/>
    </source>
</evidence>
<feature type="transmembrane region" description="Helical" evidence="6">
    <location>
        <begin position="312"/>
        <end position="333"/>
    </location>
</feature>
<accession>A0ABS1E4N6</accession>
<evidence type="ECO:0000256" key="2">
    <source>
        <dbReference type="ARBA" id="ARBA00022475"/>
    </source>
</evidence>
<dbReference type="Proteomes" id="UP000738126">
    <property type="component" value="Unassembled WGS sequence"/>
</dbReference>
<evidence type="ECO:0000313" key="7">
    <source>
        <dbReference type="EMBL" id="MBK1725923.1"/>
    </source>
</evidence>
<organism evidence="7 8">
    <name type="scientific">Halorhodospira neutriphila</name>
    <dbReference type="NCBI Taxonomy" id="168379"/>
    <lineage>
        <taxon>Bacteria</taxon>
        <taxon>Pseudomonadati</taxon>
        <taxon>Pseudomonadota</taxon>
        <taxon>Gammaproteobacteria</taxon>
        <taxon>Chromatiales</taxon>
        <taxon>Ectothiorhodospiraceae</taxon>
        <taxon>Halorhodospira</taxon>
    </lineage>
</organism>
<keyword evidence="2" id="KW-1003">Cell membrane</keyword>
<feature type="transmembrane region" description="Helical" evidence="6">
    <location>
        <begin position="53"/>
        <end position="78"/>
    </location>
</feature>
<feature type="transmembrane region" description="Helical" evidence="6">
    <location>
        <begin position="179"/>
        <end position="204"/>
    </location>
</feature>
<dbReference type="InterPro" id="IPR050833">
    <property type="entry name" value="Poly_Biosynth_Transport"/>
</dbReference>
<feature type="transmembrane region" description="Helical" evidence="6">
    <location>
        <begin position="20"/>
        <end position="41"/>
    </location>
</feature>
<comment type="subcellular location">
    <subcellularLocation>
        <location evidence="1">Cell membrane</location>
        <topology evidence="1">Multi-pass membrane protein</topology>
    </subcellularLocation>
</comment>
<name>A0ABS1E4N6_9GAMM</name>
<evidence type="ECO:0000256" key="3">
    <source>
        <dbReference type="ARBA" id="ARBA00022692"/>
    </source>
</evidence>
<evidence type="ECO:0000256" key="6">
    <source>
        <dbReference type="SAM" id="Phobius"/>
    </source>
</evidence>